<evidence type="ECO:0000313" key="2">
    <source>
        <dbReference type="Proteomes" id="UP001168528"/>
    </source>
</evidence>
<dbReference type="RefSeq" id="WP_378410518.1">
    <property type="nucleotide sequence ID" value="NZ_JBHSMY010000020.1"/>
</dbReference>
<gene>
    <name evidence="1" type="ORF">Q0590_29045</name>
</gene>
<reference evidence="1" key="1">
    <citation type="submission" date="2023-07" db="EMBL/GenBank/DDBJ databases">
        <title>The genome sequence of Rhodocytophaga aerolata KACC 12507.</title>
        <authorList>
            <person name="Zhang X."/>
        </authorList>
    </citation>
    <scope>NUCLEOTIDE SEQUENCE</scope>
    <source>
        <strain evidence="1">KACC 12507</strain>
    </source>
</reference>
<sequence>MMNEAKIFELIAEISKKQDHNIQIMNDIMLQIRQDTEIVKENSKILLNATRSLDDHESYS</sequence>
<accession>A0ABT8RGS7</accession>
<keyword evidence="2" id="KW-1185">Reference proteome</keyword>
<protein>
    <submittedName>
        <fullName evidence="1">Uncharacterized protein</fullName>
    </submittedName>
</protein>
<evidence type="ECO:0000313" key="1">
    <source>
        <dbReference type="EMBL" id="MDO1450358.1"/>
    </source>
</evidence>
<dbReference type="EMBL" id="JAUKPO010000029">
    <property type="protein sequence ID" value="MDO1450358.1"/>
    <property type="molecule type" value="Genomic_DNA"/>
</dbReference>
<name>A0ABT8RGS7_9BACT</name>
<comment type="caution">
    <text evidence="1">The sequence shown here is derived from an EMBL/GenBank/DDBJ whole genome shotgun (WGS) entry which is preliminary data.</text>
</comment>
<dbReference type="Proteomes" id="UP001168528">
    <property type="component" value="Unassembled WGS sequence"/>
</dbReference>
<organism evidence="1 2">
    <name type="scientific">Rhodocytophaga aerolata</name>
    <dbReference type="NCBI Taxonomy" id="455078"/>
    <lineage>
        <taxon>Bacteria</taxon>
        <taxon>Pseudomonadati</taxon>
        <taxon>Bacteroidota</taxon>
        <taxon>Cytophagia</taxon>
        <taxon>Cytophagales</taxon>
        <taxon>Rhodocytophagaceae</taxon>
        <taxon>Rhodocytophaga</taxon>
    </lineage>
</organism>
<proteinExistence type="predicted"/>